<dbReference type="WBParaSite" id="MhA1_Contig1584.frz3.fgene2">
    <property type="protein sequence ID" value="MhA1_Contig1584.frz3.fgene2"/>
    <property type="gene ID" value="MhA1_Contig1584.frz3.fgene2"/>
</dbReference>
<dbReference type="AlphaFoldDB" id="A0A1I8B809"/>
<sequence>MKAGRLGKEDLQKLKQIKRRIIKGTHENVKEEVYESFTTAESFLEFINGWENIFDQDDLLIFLLRILSTLEHQNIFIVNNQIYNALFERSFKSIKLHADPKICEICFLIVSKICNNTVRIIQAIKFNFDILLFRYNFNFENFIKNDCHFKNRYIYTLNLAQYKEGTYALHFLALSFSILIRNNLFDSLLIDWWRFRFFLHNSINCLMDIAFRQNCPFSLSNEQKNLSNSFSISDCDIDNLGISKGSPKNLQLYSIGILLELLVQRPDLLFKMDIGLNWLVPAINQSSNVLGTILINILCKWLDSPNIRKNGELNLFDHIASQTLNLNSDEIKSYTIELLCDSLNVPYARHEFSGLFNQWENAFFFYKQIRLPDLFSIFLRDDFLFAEIAYLDNQKDDSFIDLLEIYRSVVLFEIVSEKLPEALIRLILPNPDYPISIKATFLLADILYMSRLLPKSIRFEALSINNLIHSIVESSYLNENISNKEEKKWNGFLLIDRLNEVNNFLNKSTALKSLTLINTFLIVNEEEFRKGRRSTSILRNNRHSSSSVTNNIEECNDNANDVFETFSEEFSSDHFDSNIDILISKAFNKTTKTYKNVTENFQQKLKKNDSLEDLNEYLIENTDWNIIWRILAFVDDKIISFQNKSTIDKCIPIFNRIINLFLPSNQFFTQNKPSTQLIKCGQYCIQLLCELNSSTFVGADNVQWAEDMVS</sequence>
<organism evidence="1 2">
    <name type="scientific">Meloidogyne hapla</name>
    <name type="common">Root-knot nematode worm</name>
    <dbReference type="NCBI Taxonomy" id="6305"/>
    <lineage>
        <taxon>Eukaryota</taxon>
        <taxon>Metazoa</taxon>
        <taxon>Ecdysozoa</taxon>
        <taxon>Nematoda</taxon>
        <taxon>Chromadorea</taxon>
        <taxon>Rhabditida</taxon>
        <taxon>Tylenchina</taxon>
        <taxon>Tylenchomorpha</taxon>
        <taxon>Tylenchoidea</taxon>
        <taxon>Meloidogynidae</taxon>
        <taxon>Meloidogyninae</taxon>
        <taxon>Meloidogyne</taxon>
    </lineage>
</organism>
<keyword evidence="1" id="KW-1185">Reference proteome</keyword>
<name>A0A1I8B809_MELHA</name>
<reference evidence="2" key="1">
    <citation type="submission" date="2016-11" db="UniProtKB">
        <authorList>
            <consortium name="WormBaseParasite"/>
        </authorList>
    </citation>
    <scope>IDENTIFICATION</scope>
</reference>
<dbReference type="Proteomes" id="UP000095281">
    <property type="component" value="Unplaced"/>
</dbReference>
<proteinExistence type="predicted"/>
<accession>A0A1I8B809</accession>
<evidence type="ECO:0000313" key="1">
    <source>
        <dbReference type="Proteomes" id="UP000095281"/>
    </source>
</evidence>
<evidence type="ECO:0000313" key="2">
    <source>
        <dbReference type="WBParaSite" id="MhA1_Contig1584.frz3.fgene2"/>
    </source>
</evidence>
<protein>
    <submittedName>
        <fullName evidence="2">RICTOR_N domain-containing protein</fullName>
    </submittedName>
</protein>